<evidence type="ECO:0000313" key="3">
    <source>
        <dbReference type="EMBL" id="OGI52899.1"/>
    </source>
</evidence>
<feature type="region of interest" description="Disordered" evidence="1">
    <location>
        <begin position="86"/>
        <end position="146"/>
    </location>
</feature>
<reference evidence="3 4" key="1">
    <citation type="journal article" date="2016" name="Nat. Commun.">
        <title>Thousands of microbial genomes shed light on interconnected biogeochemical processes in an aquifer system.</title>
        <authorList>
            <person name="Anantharaman K."/>
            <person name="Brown C.T."/>
            <person name="Hug L.A."/>
            <person name="Sharon I."/>
            <person name="Castelle C.J."/>
            <person name="Probst A.J."/>
            <person name="Thomas B.C."/>
            <person name="Singh A."/>
            <person name="Wilkins M.J."/>
            <person name="Karaoz U."/>
            <person name="Brodie E.L."/>
            <person name="Williams K.H."/>
            <person name="Hubbard S.S."/>
            <person name="Banfield J.F."/>
        </authorList>
    </citation>
    <scope>NUCLEOTIDE SEQUENCE [LARGE SCALE GENOMIC DNA]</scope>
</reference>
<evidence type="ECO:0000313" key="4">
    <source>
        <dbReference type="Proteomes" id="UP000179037"/>
    </source>
</evidence>
<organism evidence="3 4">
    <name type="scientific">Candidatus Muproteobacteria bacterium RIFCSPLOWO2_01_FULL_60_18</name>
    <dbReference type="NCBI Taxonomy" id="1817768"/>
    <lineage>
        <taxon>Bacteria</taxon>
        <taxon>Pseudomonadati</taxon>
        <taxon>Pseudomonadota</taxon>
        <taxon>Candidatus Muproteobacteria</taxon>
    </lineage>
</organism>
<feature type="signal peptide" evidence="2">
    <location>
        <begin position="1"/>
        <end position="20"/>
    </location>
</feature>
<dbReference type="STRING" id="1817768.A3A87_06275"/>
<dbReference type="SUPFAM" id="SSF81901">
    <property type="entry name" value="HCP-like"/>
    <property type="match status" value="1"/>
</dbReference>
<feature type="compositionally biased region" description="Pro residues" evidence="1">
    <location>
        <begin position="110"/>
        <end position="135"/>
    </location>
</feature>
<name>A0A1F6U6E8_9PROT</name>
<comment type="caution">
    <text evidence="3">The sequence shown here is derived from an EMBL/GenBank/DDBJ whole genome shotgun (WGS) entry which is preliminary data.</text>
</comment>
<accession>A0A1F6U6E8</accession>
<proteinExistence type="predicted"/>
<evidence type="ECO:0008006" key="5">
    <source>
        <dbReference type="Google" id="ProtNLM"/>
    </source>
</evidence>
<protein>
    <recommendedName>
        <fullName evidence="5">Sel1 repeat family protein</fullName>
    </recommendedName>
</protein>
<sequence>MKPAIVFLILGLAAPLLTGAQDSSSLEQMRQAAARGSAADQLEMGILYEFGYNMPKNDVSALAWYLLAAEQGDELAIKRRDHLKSRMKPDEVEAAQKLSPELIAQKPEPTAIPPSAEPAPAPTEPASPSEAPPAGPANVDKPSSTP</sequence>
<dbReference type="AlphaFoldDB" id="A0A1F6U6E8"/>
<dbReference type="Gene3D" id="1.25.40.10">
    <property type="entry name" value="Tetratricopeptide repeat domain"/>
    <property type="match status" value="1"/>
</dbReference>
<evidence type="ECO:0000256" key="1">
    <source>
        <dbReference type="SAM" id="MobiDB-lite"/>
    </source>
</evidence>
<keyword evidence="2" id="KW-0732">Signal</keyword>
<dbReference type="Proteomes" id="UP000179037">
    <property type="component" value="Unassembled WGS sequence"/>
</dbReference>
<evidence type="ECO:0000256" key="2">
    <source>
        <dbReference type="SAM" id="SignalP"/>
    </source>
</evidence>
<dbReference type="InterPro" id="IPR011990">
    <property type="entry name" value="TPR-like_helical_dom_sf"/>
</dbReference>
<feature type="chain" id="PRO_5009526994" description="Sel1 repeat family protein" evidence="2">
    <location>
        <begin position="21"/>
        <end position="146"/>
    </location>
</feature>
<dbReference type="SMART" id="SM00671">
    <property type="entry name" value="SEL1"/>
    <property type="match status" value="1"/>
</dbReference>
<gene>
    <name evidence="3" type="ORF">A3A87_06275</name>
</gene>
<dbReference type="EMBL" id="MFTC01000003">
    <property type="protein sequence ID" value="OGI52899.1"/>
    <property type="molecule type" value="Genomic_DNA"/>
</dbReference>
<dbReference type="InterPro" id="IPR006597">
    <property type="entry name" value="Sel1-like"/>
</dbReference>